<dbReference type="CDD" id="cd00609">
    <property type="entry name" value="AAT_like"/>
    <property type="match status" value="1"/>
</dbReference>
<comment type="cofactor">
    <cofactor evidence="1">
        <name>pyridoxal 5'-phosphate</name>
        <dbReference type="ChEBI" id="CHEBI:597326"/>
    </cofactor>
</comment>
<comment type="caution">
    <text evidence="3">The sequence shown here is derived from an EMBL/GenBank/DDBJ whole genome shotgun (WGS) entry which is preliminary data.</text>
</comment>
<evidence type="ECO:0000256" key="1">
    <source>
        <dbReference type="RuleBase" id="RU000481"/>
    </source>
</evidence>
<dbReference type="RefSeq" id="WP_167941764.1">
    <property type="nucleotide sequence ID" value="NZ_JAATJA010000002.1"/>
</dbReference>
<dbReference type="GO" id="GO:0008483">
    <property type="term" value="F:transaminase activity"/>
    <property type="evidence" value="ECO:0007669"/>
    <property type="project" value="UniProtKB-KW"/>
</dbReference>
<name>A0A846QVQ4_9BACT</name>
<keyword evidence="1 3" id="KW-0808">Transferase</keyword>
<keyword evidence="4" id="KW-1185">Reference proteome</keyword>
<evidence type="ECO:0000259" key="2">
    <source>
        <dbReference type="Pfam" id="PF00155"/>
    </source>
</evidence>
<dbReference type="PROSITE" id="PS00105">
    <property type="entry name" value="AA_TRANSFER_CLASS_1"/>
    <property type="match status" value="1"/>
</dbReference>
<keyword evidence="1 3" id="KW-0032">Aminotransferase</keyword>
<dbReference type="Proteomes" id="UP000580856">
    <property type="component" value="Unassembled WGS sequence"/>
</dbReference>
<sequence>MQILASQIKGYLSNSSMIRKMFEAGLELKAKYGEDAVCDFSLGNPDLPAPAAVGQALADIAANADKPFAFGYMPNSGYGYAREALAEHLSREQGITIAPSGLIITCGAAGGLNALFRAILEAGDEVVCPAPYFVEYGFYVSNYGGSLKPVPARPLTFELDLEAMDAAIGKNTRAVLVNSPNNPTGAVYTEEELRGLAAILERKSREFGRPIFLISDEPYRFLTYDGVEVPSILPLYPYAIAVSSFSKNLSLAGERVGYVVPSPNMPELDELIAALTLTNRILGFVNAPAIGQALMARAIGSQVNVTVYAERRKAMTRVLDDAGFNFTMPKGAFYFFPEAPGGDDKALARALQEERILAVPGSGFGCPGYFRLAFCVGEEVIRRSADGFRKVYEKLSK</sequence>
<dbReference type="PANTHER" id="PTHR42691">
    <property type="entry name" value="ASPARTATE AMINOTRANSFERASE YHDR-RELATED"/>
    <property type="match status" value="1"/>
</dbReference>
<evidence type="ECO:0000313" key="4">
    <source>
        <dbReference type="Proteomes" id="UP000580856"/>
    </source>
</evidence>
<dbReference type="InterPro" id="IPR004838">
    <property type="entry name" value="NHTrfase_class1_PyrdxlP-BS"/>
</dbReference>
<dbReference type="PANTHER" id="PTHR42691:SF1">
    <property type="entry name" value="ASPARTATE AMINOTRANSFERASE YHDR-RELATED"/>
    <property type="match status" value="1"/>
</dbReference>
<feature type="domain" description="Aminotransferase class I/classII large" evidence="2">
    <location>
        <begin position="38"/>
        <end position="384"/>
    </location>
</feature>
<dbReference type="InterPro" id="IPR015424">
    <property type="entry name" value="PyrdxlP-dep_Trfase"/>
</dbReference>
<dbReference type="SUPFAM" id="SSF53383">
    <property type="entry name" value="PLP-dependent transferases"/>
    <property type="match status" value="1"/>
</dbReference>
<dbReference type="GO" id="GO:0030170">
    <property type="term" value="F:pyridoxal phosphate binding"/>
    <property type="evidence" value="ECO:0007669"/>
    <property type="project" value="InterPro"/>
</dbReference>
<dbReference type="Gene3D" id="3.40.640.10">
    <property type="entry name" value="Type I PLP-dependent aspartate aminotransferase-like (Major domain)"/>
    <property type="match status" value="1"/>
</dbReference>
<dbReference type="InterPro" id="IPR015421">
    <property type="entry name" value="PyrdxlP-dep_Trfase_major"/>
</dbReference>
<dbReference type="AlphaFoldDB" id="A0A846QVQ4"/>
<evidence type="ECO:0000313" key="3">
    <source>
        <dbReference type="EMBL" id="NJB68719.1"/>
    </source>
</evidence>
<protein>
    <recommendedName>
        <fullName evidence="1">Aminotransferase</fullName>
        <ecNumber evidence="1">2.6.1.-</ecNumber>
    </recommendedName>
</protein>
<dbReference type="NCBIfam" id="NF005305">
    <property type="entry name" value="PRK06836.1"/>
    <property type="match status" value="1"/>
</dbReference>
<dbReference type="EMBL" id="JAATJA010000002">
    <property type="protein sequence ID" value="NJB68719.1"/>
    <property type="molecule type" value="Genomic_DNA"/>
</dbReference>
<dbReference type="InterPro" id="IPR004839">
    <property type="entry name" value="Aminotransferase_I/II_large"/>
</dbReference>
<reference evidence="3 4" key="1">
    <citation type="submission" date="2020-03" db="EMBL/GenBank/DDBJ databases">
        <title>Genomic Encyclopedia of Type Strains, Phase IV (KMG-IV): sequencing the most valuable type-strain genomes for metagenomic binning, comparative biology and taxonomic classification.</title>
        <authorList>
            <person name="Goeker M."/>
        </authorList>
    </citation>
    <scope>NUCLEOTIDE SEQUENCE [LARGE SCALE GENOMIC DNA]</scope>
    <source>
        <strain evidence="3 4">DSM 24233</strain>
    </source>
</reference>
<organism evidence="3 4">
    <name type="scientific">Desulfobaculum xiamenense</name>
    <dbReference type="NCBI Taxonomy" id="995050"/>
    <lineage>
        <taxon>Bacteria</taxon>
        <taxon>Pseudomonadati</taxon>
        <taxon>Thermodesulfobacteriota</taxon>
        <taxon>Desulfovibrionia</taxon>
        <taxon>Desulfovibrionales</taxon>
        <taxon>Desulfovibrionaceae</taxon>
        <taxon>Desulfobaculum</taxon>
    </lineage>
</organism>
<dbReference type="EC" id="2.6.1.-" evidence="1"/>
<accession>A0A846QVQ4</accession>
<gene>
    <name evidence="3" type="ORF">GGQ74_002392</name>
</gene>
<proteinExistence type="inferred from homology"/>
<comment type="similarity">
    <text evidence="1">Belongs to the class-I pyridoxal-phosphate-dependent aminotransferase family.</text>
</comment>
<dbReference type="Pfam" id="PF00155">
    <property type="entry name" value="Aminotran_1_2"/>
    <property type="match status" value="1"/>
</dbReference>